<evidence type="ECO:0000256" key="3">
    <source>
        <dbReference type="ARBA" id="ARBA00023295"/>
    </source>
</evidence>
<dbReference type="KEGG" id="pce:PECL_405"/>
<evidence type="ECO:0000256" key="1">
    <source>
        <dbReference type="ARBA" id="ARBA00008061"/>
    </source>
</evidence>
<dbReference type="Pfam" id="PF00128">
    <property type="entry name" value="Alpha-amylase"/>
    <property type="match status" value="1"/>
</dbReference>
<dbReference type="GO" id="GO:0009313">
    <property type="term" value="P:oligosaccharide catabolic process"/>
    <property type="evidence" value="ECO:0007669"/>
    <property type="project" value="TreeGrafter"/>
</dbReference>
<organism evidence="5 6">
    <name type="scientific">Pediococcus claussenii (strain ATCC BAA-344 / DSM 14800 / JCM 18046 / KCTC 3811 / LMG 21948 / P06)</name>
    <dbReference type="NCBI Taxonomy" id="701521"/>
    <lineage>
        <taxon>Bacteria</taxon>
        <taxon>Bacillati</taxon>
        <taxon>Bacillota</taxon>
        <taxon>Bacilli</taxon>
        <taxon>Lactobacillales</taxon>
        <taxon>Lactobacillaceae</taxon>
        <taxon>Pediococcus</taxon>
    </lineage>
</organism>
<dbReference type="STRING" id="701521.PECL_405"/>
<protein>
    <submittedName>
        <fullName evidence="5">Oligo-1,6-glucosidase</fullName>
    </submittedName>
</protein>
<dbReference type="Gene3D" id="3.90.400.10">
    <property type="entry name" value="Oligo-1,6-glucosidase, Domain 2"/>
    <property type="match status" value="1"/>
</dbReference>
<proteinExistence type="inferred from homology"/>
<dbReference type="SUPFAM" id="SSF51011">
    <property type="entry name" value="Glycosyl hydrolase domain"/>
    <property type="match status" value="1"/>
</dbReference>
<dbReference type="SUPFAM" id="SSF51445">
    <property type="entry name" value="(Trans)glycosidases"/>
    <property type="match status" value="1"/>
</dbReference>
<dbReference type="Proteomes" id="UP000005444">
    <property type="component" value="Chromosome"/>
</dbReference>
<dbReference type="FunFam" id="3.90.400.10:FF:000002">
    <property type="entry name" value="Sucrose isomerase"/>
    <property type="match status" value="1"/>
</dbReference>
<dbReference type="GO" id="GO:0004556">
    <property type="term" value="F:alpha-amylase activity"/>
    <property type="evidence" value="ECO:0007669"/>
    <property type="project" value="TreeGrafter"/>
</dbReference>
<reference evidence="5 6" key="1">
    <citation type="journal article" date="2012" name="J. Bacteriol.">
        <title>Complete Genome Sequence of the Beer Spoilage Organism Pediococcus claussenii ATCC BAA-344T.</title>
        <authorList>
            <person name="Pittet V."/>
            <person name="Abegunde T."/>
            <person name="Marfleet T."/>
            <person name="Haakensen M."/>
            <person name="Morrow K."/>
            <person name="Jayaprakash T."/>
            <person name="Schroeder K."/>
            <person name="Trost B."/>
            <person name="Byrns S."/>
            <person name="Bergsveinson J."/>
            <person name="Kusalik A."/>
            <person name="Ziola B."/>
        </authorList>
    </citation>
    <scope>NUCLEOTIDE SEQUENCE [LARGE SCALE GENOMIC DNA]</scope>
    <source>
        <strain evidence="5 6">ATCC BAA-344</strain>
    </source>
</reference>
<evidence type="ECO:0000259" key="4">
    <source>
        <dbReference type="SMART" id="SM00642"/>
    </source>
</evidence>
<keyword evidence="6" id="KW-1185">Reference proteome</keyword>
<evidence type="ECO:0000256" key="2">
    <source>
        <dbReference type="ARBA" id="ARBA00022801"/>
    </source>
</evidence>
<gene>
    <name evidence="5" type="primary">malL</name>
    <name evidence="5" type="ordered locus">PECL_405</name>
</gene>
<dbReference type="CDD" id="cd11333">
    <property type="entry name" value="AmyAc_SI_OligoGlu_DGase"/>
    <property type="match status" value="1"/>
</dbReference>
<keyword evidence="2" id="KW-0378">Hydrolase</keyword>
<dbReference type="InterPro" id="IPR017853">
    <property type="entry name" value="GH"/>
</dbReference>
<dbReference type="SMART" id="SM00642">
    <property type="entry name" value="Aamy"/>
    <property type="match status" value="1"/>
</dbReference>
<dbReference type="PANTHER" id="PTHR10357:SF184">
    <property type="entry name" value="OLIGO-1,6-GLUCOSIDASE 1"/>
    <property type="match status" value="1"/>
</dbReference>
<dbReference type="NCBIfam" id="NF008183">
    <property type="entry name" value="PRK10933.1"/>
    <property type="match status" value="1"/>
</dbReference>
<sequence>MVLALKEPEWWKKSVVYQIYPKSFQDSNGDGIGDINGIIGHLDYLEKLGVDVIWLNPMYVSPQIDNGYDIANYRAIDPIFGTMEDFDRLLQAAHQHHLKIILDLVVNHTSDQHPWFKAAEDKNDPHHDYYIWKDGKKGKTPNNWGSYFGGSAWTYNENLAQYYLHLFAKQQPDLNWKNPRVREEVYDLMKFWLDKGIDGFRMDVINLISKRSYKDGPQNGDEKYGSSQPETANGPRIHEFLHEMNQEVLSKYDIMTVGEMPHTNPEEAVRYTQPASEELNMIFQFEHMGLDTENYGKFTPKRFKLDDLKRVLSRWQTELSAKGGWNSLYWSNHDQPRPTTRFGNDKQYRIESAKMLGTLLHMMQGTPYVFEGEEIGMTNARFNSIDEYQDLETLNGYRELIEVQKQTPEQALAGIYAKSRDNARTPMPWNGEDKGGFTTGTPWLKLNPNFKEINVHDTLKDPNSVFYYYQQLIEMRHNLAVITDGIYELNDDNPEMFNFIRENKRQKLIVQCSFANHEISYRSSQLRANDKLILSNYETNKENIFNPYEARVYVQNKVKNVIII</sequence>
<dbReference type="InterPro" id="IPR045857">
    <property type="entry name" value="O16G_dom_2"/>
</dbReference>
<dbReference type="Gene3D" id="2.60.40.1180">
    <property type="entry name" value="Golgi alpha-mannosidase II"/>
    <property type="match status" value="1"/>
</dbReference>
<feature type="domain" description="Glycosyl hydrolase family 13 catalytic" evidence="4">
    <location>
        <begin position="18"/>
        <end position="424"/>
    </location>
</feature>
<keyword evidence="3" id="KW-0326">Glycosidase</keyword>
<name>G8PB81_PEDCP</name>
<dbReference type="PANTHER" id="PTHR10357">
    <property type="entry name" value="ALPHA-AMYLASE FAMILY MEMBER"/>
    <property type="match status" value="1"/>
</dbReference>
<dbReference type="InterPro" id="IPR006047">
    <property type="entry name" value="GH13_cat_dom"/>
</dbReference>
<dbReference type="EMBL" id="CP003137">
    <property type="protein sequence ID" value="AEV94710.1"/>
    <property type="molecule type" value="Genomic_DNA"/>
</dbReference>
<dbReference type="eggNOG" id="COG0366">
    <property type="taxonomic scope" value="Bacteria"/>
</dbReference>
<evidence type="ECO:0000313" key="5">
    <source>
        <dbReference type="EMBL" id="AEV94710.1"/>
    </source>
</evidence>
<comment type="similarity">
    <text evidence="1">Belongs to the glycosyl hydrolase 13 family.</text>
</comment>
<dbReference type="Gene3D" id="3.20.20.80">
    <property type="entry name" value="Glycosidases"/>
    <property type="match status" value="1"/>
</dbReference>
<dbReference type="PATRIC" id="fig|701521.8.peg.382"/>
<dbReference type="AlphaFoldDB" id="G8PB81"/>
<dbReference type="HOGENOM" id="CLU_006462_1_2_9"/>
<evidence type="ECO:0000313" key="6">
    <source>
        <dbReference type="Proteomes" id="UP000005444"/>
    </source>
</evidence>
<dbReference type="FunFam" id="3.20.20.80:FF:000064">
    <property type="entry name" value="Oligo-1,6-glucosidase"/>
    <property type="match status" value="1"/>
</dbReference>
<accession>G8PB81</accession>
<dbReference type="FunFam" id="3.20.20.80:FF:000014">
    <property type="entry name" value="Alpha,alpha-phosphotrehalase"/>
    <property type="match status" value="1"/>
</dbReference>
<dbReference type="InterPro" id="IPR013780">
    <property type="entry name" value="Glyco_hydro_b"/>
</dbReference>